<reference evidence="3 4" key="1">
    <citation type="submission" date="2019-09" db="EMBL/GenBank/DDBJ databases">
        <title>Genome sequence and assembly of Taibaiella sp.</title>
        <authorList>
            <person name="Chhetri G."/>
        </authorList>
    </citation>
    <scope>NUCLEOTIDE SEQUENCE [LARGE SCALE GENOMIC DNA]</scope>
    <source>
        <strain evidence="3 4">KVB11</strain>
    </source>
</reference>
<dbReference type="InterPro" id="IPR026444">
    <property type="entry name" value="Secre_tail"/>
</dbReference>
<organism evidence="3 4">
    <name type="scientific">Taibaiella lutea</name>
    <dbReference type="NCBI Taxonomy" id="2608001"/>
    <lineage>
        <taxon>Bacteria</taxon>
        <taxon>Pseudomonadati</taxon>
        <taxon>Bacteroidota</taxon>
        <taxon>Chitinophagia</taxon>
        <taxon>Chitinophagales</taxon>
        <taxon>Chitinophagaceae</taxon>
        <taxon>Taibaiella</taxon>
    </lineage>
</organism>
<keyword evidence="4" id="KW-1185">Reference proteome</keyword>
<feature type="signal peptide" evidence="1">
    <location>
        <begin position="1"/>
        <end position="31"/>
    </location>
</feature>
<evidence type="ECO:0000313" key="4">
    <source>
        <dbReference type="Proteomes" id="UP000323632"/>
    </source>
</evidence>
<proteinExistence type="predicted"/>
<dbReference type="InterPro" id="IPR003961">
    <property type="entry name" value="FN3_dom"/>
</dbReference>
<dbReference type="SUPFAM" id="SSF49899">
    <property type="entry name" value="Concanavalin A-like lectins/glucanases"/>
    <property type="match status" value="1"/>
</dbReference>
<dbReference type="PROSITE" id="PS50853">
    <property type="entry name" value="FN3"/>
    <property type="match status" value="1"/>
</dbReference>
<dbReference type="InterPro" id="IPR013320">
    <property type="entry name" value="ConA-like_dom_sf"/>
</dbReference>
<dbReference type="Pfam" id="PF00041">
    <property type="entry name" value="fn3"/>
    <property type="match status" value="1"/>
</dbReference>
<dbReference type="InterPro" id="IPR013783">
    <property type="entry name" value="Ig-like_fold"/>
</dbReference>
<feature type="domain" description="Fibronectin type-III" evidence="2">
    <location>
        <begin position="274"/>
        <end position="365"/>
    </location>
</feature>
<feature type="chain" id="PRO_5024285060" evidence="1">
    <location>
        <begin position="32"/>
        <end position="2354"/>
    </location>
</feature>
<dbReference type="CDD" id="cd00063">
    <property type="entry name" value="FN3"/>
    <property type="match status" value="1"/>
</dbReference>
<dbReference type="GO" id="GO:0005975">
    <property type="term" value="P:carbohydrate metabolic process"/>
    <property type="evidence" value="ECO:0007669"/>
    <property type="project" value="UniProtKB-ARBA"/>
</dbReference>
<dbReference type="Pfam" id="PF18962">
    <property type="entry name" value="Por_Secre_tail"/>
    <property type="match status" value="1"/>
</dbReference>
<evidence type="ECO:0000313" key="3">
    <source>
        <dbReference type="EMBL" id="KAA5537354.1"/>
    </source>
</evidence>
<dbReference type="Gene3D" id="2.60.120.260">
    <property type="entry name" value="Galactose-binding domain-like"/>
    <property type="match status" value="1"/>
</dbReference>
<dbReference type="EMBL" id="VWSH01000001">
    <property type="protein sequence ID" value="KAA5537354.1"/>
    <property type="molecule type" value="Genomic_DNA"/>
</dbReference>
<dbReference type="SMART" id="SM00060">
    <property type="entry name" value="FN3"/>
    <property type="match status" value="2"/>
</dbReference>
<dbReference type="GO" id="GO:0004553">
    <property type="term" value="F:hydrolase activity, hydrolyzing O-glycosyl compounds"/>
    <property type="evidence" value="ECO:0007669"/>
    <property type="project" value="UniProtKB-ARBA"/>
</dbReference>
<gene>
    <name evidence="3" type="ORF">F0919_06675</name>
</gene>
<protein>
    <submittedName>
        <fullName evidence="3">T9SS type A sorting domain-containing protein</fullName>
    </submittedName>
</protein>
<dbReference type="Gene3D" id="2.60.40.10">
    <property type="entry name" value="Immunoglobulins"/>
    <property type="match status" value="1"/>
</dbReference>
<dbReference type="NCBIfam" id="TIGR04183">
    <property type="entry name" value="Por_Secre_tail"/>
    <property type="match status" value="1"/>
</dbReference>
<evidence type="ECO:0000256" key="1">
    <source>
        <dbReference type="SAM" id="SignalP"/>
    </source>
</evidence>
<evidence type="ECO:0000259" key="2">
    <source>
        <dbReference type="PROSITE" id="PS50853"/>
    </source>
</evidence>
<accession>A0A5M6CQB0</accession>
<comment type="caution">
    <text evidence="3">The sequence shown here is derived from an EMBL/GenBank/DDBJ whole genome shotgun (WGS) entry which is preliminary data.</text>
</comment>
<sequence>MYKIYTLRMKRRLSILLMMIAFFGTNGVAWAQSTVNYAFSTNLTGSMAVDLNANPIDMSTGTTQLVASGVDAGASAVTNIGFDFFFMGSRYTQFGVQEDGIVQLGGTAPSTNTYTIAGGTSTAPRLSPFCGDMRTGTNGKIHYKLIGTAPNRVLVIEFQNMTLFYTSAAAAGTSTFQMRMYESTGKIQYVYGTMSATDVTTAGAGGNRAPHIGFYTGSASGAFASVLYATQTVSTTSPYAGNPSVTALGPLAGLNSNADGSRTQYIFTAPSVVAPSNLTFTSVAASAMTLNWTEPSPATGIVKYVVYNSTDGTNYNYVNTVNVGTNLLAVTGLVPGTNYFWKVFSVSEGALSATSLNGTQPTSAAATYYWVGTGGADFNTGTNWNTIADGSGAARTVADATDALIIDGDGTTSGTAATINISASASIGLLRITNSTVVNLQSSSSTTRTLTITGGAGNDLDITAGSSLIMNHATNAIAIVFTGTGNTGSISGTLTLGGGTGNKVTTTGGTGTLVTVQTGGTVNSTAASSTALLVGSTTTLNFAFGSNYNASGYTTSDTYIPTATWNNNSNITLSGGTTGTGVSNSSTPLGNVTINTTTLTANLGLFTSSTVTINGNLNIVASGTGNIRPVSSGVLTVLGNINLSGGTLQIAGAGSVKLAGNFNQTGGTLDANGTSNTLEFNGTAAQNATIGTMGTGALNVRINNAAGVNLTGNLLVNDGATLTISNGNVTGTGTVSYNATSGKLIYNGTAGTQTANAIEFPTTNGPASLTINNTATAPNNVVNIPFSRTLGTSGVLAMTAGILNNSGNTISVANTATGGVTGGSATAYVKGAVARSLPASLATGSTYLFPIGKGTYNQMELINPLTNAGGTVTISAEAIDAGSGGAAGTSISAINSNRYWAISATNGAANFTSGNMRLYDAPGSADAIAGSSTLTGAYGLVGGTTPVVTATSITTTNPGLTSLLGYYVFGTRAAATISNLAISPTGNQCTNVTRTVTATVTPGGAAISTVVINYSVNGTAQPAVSMTNTIGNNWSGTIPTVSPVNATVSWSITATDANGLTKTQTGTDYNDNPFLGANAILSASQTTVCTGNATTLSAVLASPGDASSIGAGTTLTGDNDDVTAFGNRWPTFHMQILYTAADLIAAGLSAGQISAITFKVNTIGSSASNTNYTVLMGATNATSLTGYVSTSGYTPVFPAANYTHAIGFNKITFTTPYNWDGASNVIVDLSYSGIDASTNAQTYYTTTVANTVVANHSTNAGTAYATRPNIIFTGQLPAPATAYSFSNGSTVVGTTNPLSVNVSSNTTYTATITASGCPFVTNPVTVNTIALPTAPAATNSSQCGAGIPTASVASTAGAAGSGTFYWYDAPTGGNKLQGEAYGPLSNYYTNDFSSATLSNSSITGNAAIASGSLALTPATTSQAGGLTVNASNVNSNQYQVDFDMTVTSTGTDVADGLSYSFSDDGSASSTSPGAEHGTGTKLKVSFDTYDAINGNNGKGIYVMYNATADGSSTNYTSTTPGVLAYVPDVSWIPTSATSQTSHVTVSINAAGQISLSLAGNPIFTNVQLPAAFINANKSTWSHIFKARSGGIAGGFALDNLIIKTNNIVPGYTTYQSSIPSATTFYVSELGTGGCESPRTPVSVSFTSNPLIASASNTSLTCVGGSTSLSVAQTGSSNTYSLTWTATPSAGSGIPTSVAGSLSTPVTVTPTVGGTYTYTITGVDGGCTTIDTVNVIVNDPLSVVTSMATATPSTICLGSATSLNMQVYIPTTTEGFETTFPVSTFSTSAVSGVASATQDITYFKSGAASMLFKTSSFNADVSLTMNANVDLSTSTGAVLTFSHIACLESYAAFSDKGIVEYSSDGGTNWTTFPASSYGGGATNLYNSQVGFSAFSYPDWITAFGAGSSSLPNNTLWKNELIYIPAAALTSQFKIRFRILSDGSVTYYGWLLDNVSIKATPNTQAYSWSDGSTTVGTTNPLVKNPTVNTNYTCSTTAMGCPLTSNVVPVTVNAVPTLAPTGTSGNNTQASGTSYLYTDGSCDLIAGITTSGNSLGAVTASVTIDPTVQTYNSAPYVQRHYTITPATNGPAMVTLYATQGEFDAYNTAAGASALHLPVTGSNSDPNIANVKVAKYATATPGTGGIMLTPTSVNWNAAKSWWEITVNTPGFSTFFIYAGGAIPLEIKLLDFTGVNEGKRNRLDWSTAKESIGDKFTVQRSTDGRNFSGIGTVAAIGKGAYTFYDENPASGMNQYRLLMTDTKGNQDFSKTVTLMVHTANDFVVEAYPNPAKDLVNIKVSGTQGSNAQLMLMDVSGRIIRQIKVAGNTATLDMHEVADGIYLLKYVDDSHSETIKMNKQ</sequence>
<dbReference type="Proteomes" id="UP000323632">
    <property type="component" value="Unassembled WGS sequence"/>
</dbReference>
<name>A0A5M6CQB0_9BACT</name>
<dbReference type="SUPFAM" id="SSF49265">
    <property type="entry name" value="Fibronectin type III"/>
    <property type="match status" value="1"/>
</dbReference>
<keyword evidence="1" id="KW-0732">Signal</keyword>
<dbReference type="Gene3D" id="2.60.120.200">
    <property type="match status" value="1"/>
</dbReference>
<dbReference type="InterPro" id="IPR036116">
    <property type="entry name" value="FN3_sf"/>
</dbReference>